<evidence type="ECO:0000256" key="1">
    <source>
        <dbReference type="SAM" id="Phobius"/>
    </source>
</evidence>
<sequence>MLATAKYFHTKFWQTIAWLVILLAVGLTLARYLLPGIDLQPYRQEIERVLENKAEMPLRIGAIQAQLKGVHLVLKFADVSALDKQTEEPLLYAPEVYVRVQLLKSLLAGQLQLGGGKVVGTKLKMERFADGSFSFQGMERAGESSDTAAVLGVFLEQNRLRMVDTEILIKSALQGRPPLRLSGLEVDLLNNGLHHQLALSGRIGHRGEEKIELIADLQQRSAESLAMSGEFYLRCEDLQLGGRLGEWLPGGYQVDQGRASLELWGDVADGVVQTISGRSELHDLHLTGRQKDESFSLQHLVASLDWSRIEAGWMLALEQFSLTQKGREWPEGGLEVTWWKSAEEGAGFELRADYLSLDTAHDLISIVELPARDLQNALLGLNPRGDLTGLDFYLQQLPGQEMTWQLQGEVEKFISNPWESIPGTAGLKMSFDGNQSGGWLKIDSDNLAIDYPQLFRRPLQADRVKGDFLWNFDLQSGLHMQTDHLEMSNPDMGTLSRIELQIPISGKDLFADIQTDFWNADGSRKSEYLPVTVMPEGLVEWLDKSMVSGHVKSGSFLLYGPVSDFPFKAHEGRFEVWFGVEDLLLDYMPEWPVLSEAVAEVHFINNGLKARLEEGVMLNSRLRDVSVEIDELRNPTPVMIKGEAVGPFKDIMAILGDTPLKEDFQPFVGAVSVGGKTHTVVDLAIPLEEGRGELSVEGAIAFQRAALRVKQADIDLKSITGEVKFDSAGVSGKKLQAQFLNEPVQFDIAPYRHHGRDWTRINANSVLDLAKLHKKFPDWYLQYFKGRGRADLEFSIAHQPSRVPVRMNLTSDLVGVEVDLPAPLIKPPEVARQLDMGVDFLSDSTTELRVVYGDDTHGLLRLYDDSERPWVAAIGFQREPLSLDGVEGFHLSGKLDLLNADQWISWVNQQARQSDTPMPRIEMNLRVDELTALGTACPQTQFTYKNFANGYRVNLTSDTVQGTMQVPSDLQTQPILGRFDFIKLDLDELASTITGEQPETDPQNDLDPRDVPAINFSVDKLFINDRPIGKGNLTWSKENNGITINNLTLIGDTIDLSGQGYWRVSPKGHNTGLNLQMKTPSLGDLQHHLGLTTGIEKAPTEVKAELYWPTSPLEMGAENLYGSIWLDVGKGAVDNVDPGVGRLIGLFSLNALGKRLALDFSDLFSKGMAFDSIQGNFVLNDGDAYTTDLALRSTAAMVDIRGRTGLSSRTYDQRVVVTPNVSATLPLVGALAINPTVGVALAVTQQLFGKHFDRIAMRTYEVTGSWDNPTFNQLSLQVDDEERDTHMPEMPGD</sequence>
<keyword evidence="1" id="KW-0812">Transmembrane</keyword>
<protein>
    <submittedName>
        <fullName evidence="3">TIGR02099 family protein</fullName>
    </submittedName>
</protein>
<dbReference type="Proteomes" id="UP000094849">
    <property type="component" value="Unassembled WGS sequence"/>
</dbReference>
<name>A0A1E2ULM9_9GAMM</name>
<evidence type="ECO:0000259" key="2">
    <source>
        <dbReference type="Pfam" id="PF13116"/>
    </source>
</evidence>
<evidence type="ECO:0000313" key="3">
    <source>
        <dbReference type="EMBL" id="ODB95656.1"/>
    </source>
</evidence>
<dbReference type="InterPro" id="IPR011836">
    <property type="entry name" value="YhdP"/>
</dbReference>
<feature type="transmembrane region" description="Helical" evidence="1">
    <location>
        <begin position="12"/>
        <end position="34"/>
    </location>
</feature>
<keyword evidence="4" id="KW-1185">Reference proteome</keyword>
<proteinExistence type="predicted"/>
<dbReference type="InterPro" id="IPR025263">
    <property type="entry name" value="YhdP_central"/>
</dbReference>
<dbReference type="PANTHER" id="PTHR38690:SF1">
    <property type="entry name" value="PROTEASE"/>
    <property type="match status" value="1"/>
</dbReference>
<dbReference type="STRING" id="1818881.A3196_02145"/>
<accession>A0A1E2ULM9</accession>
<keyword evidence="1" id="KW-1133">Transmembrane helix</keyword>
<dbReference type="EMBL" id="LVJZ01000003">
    <property type="protein sequence ID" value="ODB95656.1"/>
    <property type="molecule type" value="Genomic_DNA"/>
</dbReference>
<dbReference type="PANTHER" id="PTHR38690">
    <property type="entry name" value="PROTEASE-RELATED"/>
    <property type="match status" value="1"/>
</dbReference>
<dbReference type="Pfam" id="PF13116">
    <property type="entry name" value="YhdP"/>
    <property type="match status" value="1"/>
</dbReference>
<dbReference type="RefSeq" id="WP_069024062.1">
    <property type="nucleotide sequence ID" value="NZ_LVJZ01000003.1"/>
</dbReference>
<feature type="domain" description="YhdP central" evidence="2">
    <location>
        <begin position="10"/>
        <end position="1270"/>
    </location>
</feature>
<organism evidence="3 4">
    <name type="scientific">Candidatus Thiodiazotropha endoloripes</name>
    <dbReference type="NCBI Taxonomy" id="1818881"/>
    <lineage>
        <taxon>Bacteria</taxon>
        <taxon>Pseudomonadati</taxon>
        <taxon>Pseudomonadota</taxon>
        <taxon>Gammaproteobacteria</taxon>
        <taxon>Chromatiales</taxon>
        <taxon>Sedimenticolaceae</taxon>
        <taxon>Candidatus Thiodiazotropha</taxon>
    </lineage>
</organism>
<comment type="caution">
    <text evidence="3">The sequence shown here is derived from an EMBL/GenBank/DDBJ whole genome shotgun (WGS) entry which is preliminary data.</text>
</comment>
<keyword evidence="1" id="KW-0472">Membrane</keyword>
<gene>
    <name evidence="3" type="ORF">A3196_02145</name>
</gene>
<reference evidence="3 4" key="1">
    <citation type="submission" date="2016-03" db="EMBL/GenBank/DDBJ databases">
        <title>Chemosynthetic sulphur-oxidizing symbionts of marine invertebrate animals are capable of nitrogen fixation.</title>
        <authorList>
            <person name="Petersen J.M."/>
            <person name="Kemper A."/>
            <person name="Gruber-Vodicka H."/>
            <person name="Cardini U."/>
            <person name="Geest Mvander."/>
            <person name="Kleiner M."/>
            <person name="Bulgheresi S."/>
            <person name="Fussmann M."/>
            <person name="Herbold C."/>
            <person name="Seah B.K.B."/>
            <person name="Antony C.Paul."/>
            <person name="Liu D."/>
            <person name="Belitz A."/>
            <person name="Weber M."/>
        </authorList>
    </citation>
    <scope>NUCLEOTIDE SEQUENCE [LARGE SCALE GENOMIC DNA]</scope>
    <source>
        <strain evidence="3">G_D</strain>
    </source>
</reference>
<evidence type="ECO:0000313" key="4">
    <source>
        <dbReference type="Proteomes" id="UP000094849"/>
    </source>
</evidence>
<dbReference type="NCBIfam" id="TIGR02099">
    <property type="entry name" value="YhdP family protein"/>
    <property type="match status" value="1"/>
</dbReference>